<protein>
    <submittedName>
        <fullName evidence="1">Uncharacterized protein</fullName>
    </submittedName>
</protein>
<evidence type="ECO:0000313" key="2">
    <source>
        <dbReference type="Proteomes" id="UP001224890"/>
    </source>
</evidence>
<keyword evidence="2" id="KW-1185">Reference proteome</keyword>
<dbReference type="AlphaFoldDB" id="A0AAJ0EUS8"/>
<proteinExistence type="predicted"/>
<dbReference type="EMBL" id="JAHMHR010000037">
    <property type="protein sequence ID" value="KAK1672504.1"/>
    <property type="molecule type" value="Genomic_DNA"/>
</dbReference>
<gene>
    <name evidence="1" type="ORF">BDP55DRAFT_672551</name>
</gene>
<name>A0AAJ0EUS8_9PEZI</name>
<reference evidence="1" key="1">
    <citation type="submission" date="2021-06" db="EMBL/GenBank/DDBJ databases">
        <title>Comparative genomics, transcriptomics and evolutionary studies reveal genomic signatures of adaptation to plant cell wall in hemibiotrophic fungi.</title>
        <authorList>
            <consortium name="DOE Joint Genome Institute"/>
            <person name="Baroncelli R."/>
            <person name="Diaz J.F."/>
            <person name="Benocci T."/>
            <person name="Peng M."/>
            <person name="Battaglia E."/>
            <person name="Haridas S."/>
            <person name="Andreopoulos W."/>
            <person name="Labutti K."/>
            <person name="Pangilinan J."/>
            <person name="Floch G.L."/>
            <person name="Makela M.R."/>
            <person name="Henrissat B."/>
            <person name="Grigoriev I.V."/>
            <person name="Crouch J.A."/>
            <person name="De Vries R.P."/>
            <person name="Sukno S.A."/>
            <person name="Thon M.R."/>
        </authorList>
    </citation>
    <scope>NUCLEOTIDE SEQUENCE</scope>
    <source>
        <strain evidence="1">CBS 193.32</strain>
    </source>
</reference>
<sequence>MGRYLAGCPSVTSASAPPPRLIPSRMQYFGPCLSGLSLPARVLPLLPGLSIHG</sequence>
<accession>A0AAJ0EUS8</accession>
<dbReference type="RefSeq" id="XP_060426507.1">
    <property type="nucleotide sequence ID" value="XM_060575540.1"/>
</dbReference>
<comment type="caution">
    <text evidence="1">The sequence shown here is derived from an EMBL/GenBank/DDBJ whole genome shotgun (WGS) entry which is preliminary data.</text>
</comment>
<organism evidence="1 2">
    <name type="scientific">Colletotrichum godetiae</name>
    <dbReference type="NCBI Taxonomy" id="1209918"/>
    <lineage>
        <taxon>Eukaryota</taxon>
        <taxon>Fungi</taxon>
        <taxon>Dikarya</taxon>
        <taxon>Ascomycota</taxon>
        <taxon>Pezizomycotina</taxon>
        <taxon>Sordariomycetes</taxon>
        <taxon>Hypocreomycetidae</taxon>
        <taxon>Glomerellales</taxon>
        <taxon>Glomerellaceae</taxon>
        <taxon>Colletotrichum</taxon>
        <taxon>Colletotrichum acutatum species complex</taxon>
    </lineage>
</organism>
<dbReference type="Proteomes" id="UP001224890">
    <property type="component" value="Unassembled WGS sequence"/>
</dbReference>
<dbReference type="GeneID" id="85460066"/>
<evidence type="ECO:0000313" key="1">
    <source>
        <dbReference type="EMBL" id="KAK1672504.1"/>
    </source>
</evidence>